<dbReference type="EMBL" id="RCDA01000003">
    <property type="protein sequence ID" value="RLK48245.1"/>
    <property type="molecule type" value="Genomic_DNA"/>
</dbReference>
<accession>A0A498BXV0</accession>
<evidence type="ECO:0000256" key="1">
    <source>
        <dbReference type="ARBA" id="ARBA00004170"/>
    </source>
</evidence>
<evidence type="ECO:0000259" key="9">
    <source>
        <dbReference type="Pfam" id="PF13193"/>
    </source>
</evidence>
<dbReference type="CDD" id="cd05936">
    <property type="entry name" value="FC-FACS_FadD_like"/>
    <property type="match status" value="1"/>
</dbReference>
<proteinExistence type="predicted"/>
<evidence type="ECO:0000259" key="8">
    <source>
        <dbReference type="Pfam" id="PF00501"/>
    </source>
</evidence>
<evidence type="ECO:0000313" key="10">
    <source>
        <dbReference type="EMBL" id="RLK48245.1"/>
    </source>
</evidence>
<dbReference type="Gene3D" id="3.30.300.30">
    <property type="match status" value="1"/>
</dbReference>
<dbReference type="Gene3D" id="3.40.50.12780">
    <property type="entry name" value="N-terminal domain of ligase-like"/>
    <property type="match status" value="1"/>
</dbReference>
<dbReference type="InterPro" id="IPR000873">
    <property type="entry name" value="AMP-dep_synth/lig_dom"/>
</dbReference>
<reference evidence="10 11" key="1">
    <citation type="submission" date="2018-10" db="EMBL/GenBank/DDBJ databases">
        <title>Genomic Encyclopedia of Type Strains, Phase IV (KMG-IV): sequencing the most valuable type-strain genomes for metagenomic binning, comparative biology and taxonomic classification.</title>
        <authorList>
            <person name="Goeker M."/>
        </authorList>
    </citation>
    <scope>NUCLEOTIDE SEQUENCE [LARGE SCALE GENOMIC DNA]</scope>
    <source>
        <strain evidence="10 11">DSM 12769</strain>
    </source>
</reference>
<dbReference type="InterPro" id="IPR045851">
    <property type="entry name" value="AMP-bd_C_sf"/>
</dbReference>
<dbReference type="Proteomes" id="UP000275461">
    <property type="component" value="Unassembled WGS sequence"/>
</dbReference>
<name>A0A498BXV0_9GAMM</name>
<evidence type="ECO:0000256" key="6">
    <source>
        <dbReference type="ARBA" id="ARBA00039545"/>
    </source>
</evidence>
<comment type="pathway">
    <text evidence="2">Lipid metabolism; fatty acid beta-oxidation.</text>
</comment>
<evidence type="ECO:0000313" key="11">
    <source>
        <dbReference type="Proteomes" id="UP000275461"/>
    </source>
</evidence>
<dbReference type="InterPro" id="IPR042099">
    <property type="entry name" value="ANL_N_sf"/>
</dbReference>
<dbReference type="PROSITE" id="PS00455">
    <property type="entry name" value="AMP_BINDING"/>
    <property type="match status" value="1"/>
</dbReference>
<dbReference type="GO" id="GO:0004467">
    <property type="term" value="F:long-chain fatty acid-CoA ligase activity"/>
    <property type="evidence" value="ECO:0007669"/>
    <property type="project" value="UniProtKB-EC"/>
</dbReference>
<dbReference type="PANTHER" id="PTHR43767">
    <property type="entry name" value="LONG-CHAIN-FATTY-ACID--COA LIGASE"/>
    <property type="match status" value="1"/>
</dbReference>
<gene>
    <name evidence="10" type="ORF">DFR31_2124</name>
</gene>
<evidence type="ECO:0000256" key="4">
    <source>
        <dbReference type="ARBA" id="ARBA00023136"/>
    </source>
</evidence>
<dbReference type="RefSeq" id="WP_245971166.1">
    <property type="nucleotide sequence ID" value="NZ_RCDA01000003.1"/>
</dbReference>
<evidence type="ECO:0000256" key="3">
    <source>
        <dbReference type="ARBA" id="ARBA00022598"/>
    </source>
</evidence>
<feature type="domain" description="AMP-binding enzyme C-terminal" evidence="9">
    <location>
        <begin position="482"/>
        <end position="560"/>
    </location>
</feature>
<dbReference type="AlphaFoldDB" id="A0A498BXV0"/>
<dbReference type="InterPro" id="IPR050237">
    <property type="entry name" value="ATP-dep_AMP-bd_enzyme"/>
</dbReference>
<dbReference type="PANTHER" id="PTHR43767:SF8">
    <property type="entry name" value="LONG-CHAIN-FATTY-ACID--COA LIGASE"/>
    <property type="match status" value="1"/>
</dbReference>
<feature type="domain" description="AMP-dependent synthetase/ligase" evidence="8">
    <location>
        <begin position="39"/>
        <end position="432"/>
    </location>
</feature>
<comment type="subcellular location">
    <subcellularLocation>
        <location evidence="1">Membrane</location>
        <topology evidence="1">Peripheral membrane protein</topology>
    </subcellularLocation>
</comment>
<dbReference type="EC" id="6.2.1.3" evidence="5"/>
<sequence length="578" mass="63217">MPTAQSFYDRQPWQAAYGEGVDPAFQPLPESSLAEMLRQSSHRHAEYTAFTTCLDNGLNASLDYDTTDRLSEAFMAWLLGEAGLQPGDPVALQMPNCLAFPVCAFGALKAGTPLVNMNPLYTAHEMRHQLQDSGARVLVIVDLFADKLPQALPDTRVEQVVVASVADFFPPPVRWLIQGALRWRGECPAAPADTVALRRALDAGTTRLGRFTPPTPATDDIALLQYTGGTTGRAKGAVLRHRHLLANIAQVEAVAGPALRGREDTVLTALPLYHIFAFTFNLLFFHRQGSHNVLCPSPRPVDRLRKAFARFPVTKFSGVNLLLHGLCQADWFRETPPPRLDLTIAGGTALSRRVAEDWQTTTHSRVLEGYGLTETAPVVAVNPPAGESRLGTVGLPVPGTDVRIVDDADQPVPPGERGEVVVRGPQVFDGYWHQPRESEHALRGGWFHTGDIGVMDQQGYLRIVDRKKDMIDVGGFNVFPQEVEEALLEHPAVLMAAVVGAPADGEAGGEQVVAYVVCDPAGEAPDETTLRDFLNQRLTRYKLPRRVFFRESLPTSTVGKVLRRELRAQALEDVEAGS</sequence>
<dbReference type="Pfam" id="PF13193">
    <property type="entry name" value="AMP-binding_C"/>
    <property type="match status" value="1"/>
</dbReference>
<dbReference type="InterPro" id="IPR025110">
    <property type="entry name" value="AMP-bd_C"/>
</dbReference>
<keyword evidence="4" id="KW-0472">Membrane</keyword>
<keyword evidence="3" id="KW-0436">Ligase</keyword>
<dbReference type="InterPro" id="IPR020845">
    <property type="entry name" value="AMP-binding_CS"/>
</dbReference>
<dbReference type="SUPFAM" id="SSF56801">
    <property type="entry name" value="Acetyl-CoA synthetase-like"/>
    <property type="match status" value="1"/>
</dbReference>
<dbReference type="Pfam" id="PF00501">
    <property type="entry name" value="AMP-binding"/>
    <property type="match status" value="1"/>
</dbReference>
<protein>
    <recommendedName>
        <fullName evidence="6">Long-chain-fatty-acid--CoA ligase</fullName>
        <ecNumber evidence="5">6.2.1.3</ecNumber>
    </recommendedName>
    <alternativeName>
        <fullName evidence="7">Long-chain acyl-CoA synthetase</fullName>
    </alternativeName>
</protein>
<dbReference type="GO" id="GO:0016020">
    <property type="term" value="C:membrane"/>
    <property type="evidence" value="ECO:0007669"/>
    <property type="project" value="UniProtKB-SubCell"/>
</dbReference>
<comment type="caution">
    <text evidence="10">The sequence shown here is derived from an EMBL/GenBank/DDBJ whole genome shotgun (WGS) entry which is preliminary data.</text>
</comment>
<keyword evidence="11" id="KW-1185">Reference proteome</keyword>
<organism evidence="10 11">
    <name type="scientific">Alkalispirillum mobile</name>
    <dbReference type="NCBI Taxonomy" id="85925"/>
    <lineage>
        <taxon>Bacteria</taxon>
        <taxon>Pseudomonadati</taxon>
        <taxon>Pseudomonadota</taxon>
        <taxon>Gammaproteobacteria</taxon>
        <taxon>Chromatiales</taxon>
        <taxon>Ectothiorhodospiraceae</taxon>
        <taxon>Alkalispirillum</taxon>
    </lineage>
</organism>
<evidence type="ECO:0000256" key="2">
    <source>
        <dbReference type="ARBA" id="ARBA00005005"/>
    </source>
</evidence>
<evidence type="ECO:0000256" key="5">
    <source>
        <dbReference type="ARBA" id="ARBA00026121"/>
    </source>
</evidence>
<evidence type="ECO:0000256" key="7">
    <source>
        <dbReference type="ARBA" id="ARBA00042773"/>
    </source>
</evidence>